<dbReference type="EMBL" id="JAGEMI010000001">
    <property type="protein sequence ID" value="MBO1863498.1"/>
    <property type="molecule type" value="Genomic_DNA"/>
</dbReference>
<name>A0A939S4F9_9BRAD</name>
<organism evidence="1">
    <name type="scientific">Bradyrhizobium barranii subsp. barranii</name>
    <dbReference type="NCBI Taxonomy" id="2823807"/>
    <lineage>
        <taxon>Bacteria</taxon>
        <taxon>Pseudomonadati</taxon>
        <taxon>Pseudomonadota</taxon>
        <taxon>Alphaproteobacteria</taxon>
        <taxon>Hyphomicrobiales</taxon>
        <taxon>Nitrobacteraceae</taxon>
        <taxon>Bradyrhizobium</taxon>
        <taxon>Bradyrhizobium barranii</taxon>
    </lineage>
</organism>
<evidence type="ECO:0000313" key="2">
    <source>
        <dbReference type="EMBL" id="UEM16290.1"/>
    </source>
</evidence>
<dbReference type="KEGG" id="bban:J4G43_019950"/>
<reference evidence="1" key="1">
    <citation type="submission" date="2021-03" db="EMBL/GenBank/DDBJ databases">
        <title>Whole Genome Sequence of Bradyrhizobium sp. Strain 144S4.</title>
        <authorList>
            <person name="Bromfield E.S.P."/>
            <person name="Cloutier S."/>
        </authorList>
    </citation>
    <scope>NUCLEOTIDE SEQUENCE [LARGE SCALE GENOMIC DNA]</scope>
    <source>
        <strain evidence="1">144S4</strain>
    </source>
</reference>
<dbReference type="InterPro" id="IPR011008">
    <property type="entry name" value="Dimeric_a/b-barrel"/>
</dbReference>
<dbReference type="RefSeq" id="WP_208086027.1">
    <property type="nucleotide sequence ID" value="NZ_CP086136.1"/>
</dbReference>
<protein>
    <recommendedName>
        <fullName evidence="4">EthD domain-containing protein</fullName>
    </recommendedName>
</protein>
<reference evidence="2 3" key="2">
    <citation type="journal article" date="2022" name="Int. J. Syst. Evol. Microbiol.">
        <title>Strains of Bradyrhizobium barranii sp. nov. associated with legumes native to Canada are symbionts of soybeans and belong to different subspecies (subsp. barranii subsp. nov. and subsp. apii subsp. nov.) and symbiovars (sv. glycinearum and sv. septentrionale).</title>
        <authorList>
            <person name="Bromfield E.S.P."/>
            <person name="Cloutier S."/>
            <person name="Wasai-Hara S."/>
            <person name="Minamisawa K."/>
        </authorList>
    </citation>
    <scope>NUCLEOTIDE SEQUENCE [LARGE SCALE GENOMIC DNA]</scope>
    <source>
        <strain evidence="2 3">144S4</strain>
    </source>
</reference>
<sequence>MISLFMTFADPAGERRIHPDEVDAVAELVGSIPDTTEGLLFTPLEESVDHPYKADGSGPVFALQLRFPDLLACEAAMDRGGILAGLATGAGLASLTGLDVTHQVMLTRAFPVDAAEHPPGTTTPCSYLVHYPGPAEDMNAWNLHYLEHHPSIMRTFPAVRQIEIYTRIDWVDRLPSQRVEHMQRNKLVFDSPQALAHALGSDVIRRMRADFVQFPPFAGGNKHFPMLTRVVRPGYSRTESAGNSRGVHP</sequence>
<dbReference type="EMBL" id="CP086136">
    <property type="protein sequence ID" value="UEM16290.1"/>
    <property type="molecule type" value="Genomic_DNA"/>
</dbReference>
<dbReference type="SUPFAM" id="SSF54909">
    <property type="entry name" value="Dimeric alpha+beta barrel"/>
    <property type="match status" value="1"/>
</dbReference>
<proteinExistence type="predicted"/>
<accession>A0A939S4F9</accession>
<dbReference type="Gene3D" id="3.30.70.100">
    <property type="match status" value="1"/>
</dbReference>
<evidence type="ECO:0008006" key="4">
    <source>
        <dbReference type="Google" id="ProtNLM"/>
    </source>
</evidence>
<evidence type="ECO:0000313" key="3">
    <source>
        <dbReference type="Proteomes" id="UP000664702"/>
    </source>
</evidence>
<evidence type="ECO:0000313" key="1">
    <source>
        <dbReference type="EMBL" id="MBO1863498.1"/>
    </source>
</evidence>
<dbReference type="Proteomes" id="UP000664702">
    <property type="component" value="Chromosome"/>
</dbReference>
<gene>
    <name evidence="2" type="ORF">J4G43_019950</name>
    <name evidence="1" type="ORF">J4G43_22020</name>
</gene>
<dbReference type="AlphaFoldDB" id="A0A939S4F9"/>